<accession>A0A919N9D7</accession>
<reference evidence="1" key="1">
    <citation type="submission" date="2021-01" db="EMBL/GenBank/DDBJ databases">
        <title>Whole genome shotgun sequence of Actinoplanes siamensis NBRC 109076.</title>
        <authorList>
            <person name="Komaki H."/>
            <person name="Tamura T."/>
        </authorList>
    </citation>
    <scope>NUCLEOTIDE SEQUENCE</scope>
    <source>
        <strain evidence="1">NBRC 109076</strain>
    </source>
</reference>
<comment type="caution">
    <text evidence="1">The sequence shown here is derived from an EMBL/GenBank/DDBJ whole genome shotgun (WGS) entry which is preliminary data.</text>
</comment>
<protein>
    <recommendedName>
        <fullName evidence="3">Tetratricopeptide repeat protein</fullName>
    </recommendedName>
</protein>
<evidence type="ECO:0000313" key="2">
    <source>
        <dbReference type="Proteomes" id="UP000629619"/>
    </source>
</evidence>
<evidence type="ECO:0008006" key="3">
    <source>
        <dbReference type="Google" id="ProtNLM"/>
    </source>
</evidence>
<proteinExistence type="predicted"/>
<keyword evidence="2" id="KW-1185">Reference proteome</keyword>
<dbReference type="InterPro" id="IPR019734">
    <property type="entry name" value="TPR_rpt"/>
</dbReference>
<name>A0A919N9D7_9ACTN</name>
<dbReference type="RefSeq" id="WP_203682348.1">
    <property type="nucleotide sequence ID" value="NZ_BOMW01000043.1"/>
</dbReference>
<dbReference type="Proteomes" id="UP000629619">
    <property type="component" value="Unassembled WGS sequence"/>
</dbReference>
<evidence type="ECO:0000313" key="1">
    <source>
        <dbReference type="EMBL" id="GIF06928.1"/>
    </source>
</evidence>
<dbReference type="EMBL" id="BOMW01000043">
    <property type="protein sequence ID" value="GIF06928.1"/>
    <property type="molecule type" value="Genomic_DNA"/>
</dbReference>
<dbReference type="SUPFAM" id="SSF48452">
    <property type="entry name" value="TPR-like"/>
    <property type="match status" value="2"/>
</dbReference>
<sequence>MTADFGHLDRIPAPVLERMLRREFDRRLRAGDTDGAVEFGANLTAHLTRTRSARAAYAVNEQVRDLLPRSSFGPWTALAVEAQRLRIVQSLGRNDEVLAALSALRGAPAAKGRELWPESEVREQLAAIGASAAQATRNWMVALAYLDEERELLGARSAPATATAAVDVTRAIALREMGELDAADTVLLAAQETAQRSGDPSLLAMVLGSRGKIARERGDRRAALRLQHQTLRLAYQRPQPHLVATAHRHLADYLPGDHAEEKLAHALAASLVHRFSGDEGELRDTLSELMALAPAPQLLDRVSLDWLRDTLRHSTGSSFAALGPALGLTTGIARTILAELVGMLRDRDAPTVPAMVRRWEPAIAAIAAAAGGDRAAREALDTYLRIRAVTPEWSALVTVLRAIRDGARDLGALTAGLDETDTAIVRHALGVLDGSVRPVSAVADLAVETAQARHRYRSVVEVLARHLHVPQPGADVWLEHAARVPGGAVLTATIRAMAARPAEAHAVLARVTPELTADQLALLTDVADEAARGGTTGQPPGEIPDRSDLDTVRYGGADQDAALLRIRDLVRRNLRSGHREAGLRDLKTLILLLLSRLDAARALPVVEELIAVEPGAPVDPLLASGIVQTALEQAGRIQPEGIRQVVGDAIPRRTPGYLGVSAGPEAVRQAGRWAAAADAVAGPDPADRAFAAAANILVDLESGQAARAVERAGSLLAETGADFAVHLLAMAYLRAGRPREALPLHDRIVETAPDAPGLQAARQRVSALGGRAEVLSSLGRDHRALADLREAQRVGAPWRDDPRMALDLGPLDSALGHLLVRLGDVPAAVEAHHSAWSLARRAGHRNGQGHQLHALGTLFGQVALDELRIHSEEAASRLASVLLDIDPAVGQAAAEGPWAVARTLLRLAARTYREAHNERGWAGALNDLSNLIPRDRPQEALAMLAEVRDAKERGDDHLGLAVTLANIGGWNRRRGQDAEAEQAYRRSLDISMSGGYFESAEKSAVALAGLLRSRGDLAGAEDWYRTAVGLIENGRQERPYDDRSRIAYAAGKQSAYTGLVECLRDRDAPGEAYTVVQQAKSRALADLLRTADLHPRRAAAGRFADLLEEERAALEVLRANQPGPRTVAAAERLADLYPEMAGFDPQYVALRRGDTMTVEEARSLLDP</sequence>
<organism evidence="1 2">
    <name type="scientific">Actinoplanes siamensis</name>
    <dbReference type="NCBI Taxonomy" id="1223317"/>
    <lineage>
        <taxon>Bacteria</taxon>
        <taxon>Bacillati</taxon>
        <taxon>Actinomycetota</taxon>
        <taxon>Actinomycetes</taxon>
        <taxon>Micromonosporales</taxon>
        <taxon>Micromonosporaceae</taxon>
        <taxon>Actinoplanes</taxon>
    </lineage>
</organism>
<dbReference type="Gene3D" id="1.25.40.10">
    <property type="entry name" value="Tetratricopeptide repeat domain"/>
    <property type="match status" value="3"/>
</dbReference>
<dbReference type="AlphaFoldDB" id="A0A919N9D7"/>
<dbReference type="InterPro" id="IPR011990">
    <property type="entry name" value="TPR-like_helical_dom_sf"/>
</dbReference>
<gene>
    <name evidence="1" type="ORF">Asi03nite_44660</name>
</gene>
<dbReference type="Pfam" id="PF13176">
    <property type="entry name" value="TPR_7"/>
    <property type="match status" value="1"/>
</dbReference>
<dbReference type="Pfam" id="PF13424">
    <property type="entry name" value="TPR_12"/>
    <property type="match status" value="1"/>
</dbReference>